<evidence type="ECO:0000313" key="4">
    <source>
        <dbReference type="Proteomes" id="UP001165685"/>
    </source>
</evidence>
<protein>
    <submittedName>
        <fullName evidence="3">Thioesterase domain-containing protein</fullName>
    </submittedName>
</protein>
<dbReference type="Proteomes" id="UP001165685">
    <property type="component" value="Unassembled WGS sequence"/>
</dbReference>
<proteinExistence type="inferred from homology"/>
<dbReference type="PANTHER" id="PTHR11487:SF0">
    <property type="entry name" value="S-ACYL FATTY ACID SYNTHASE THIOESTERASE, MEDIUM CHAIN"/>
    <property type="match status" value="1"/>
</dbReference>
<evidence type="ECO:0000256" key="1">
    <source>
        <dbReference type="ARBA" id="ARBA00007169"/>
    </source>
</evidence>
<dbReference type="EMBL" id="JAQFWP010000032">
    <property type="protein sequence ID" value="MDA2806288.1"/>
    <property type="molecule type" value="Genomic_DNA"/>
</dbReference>
<reference evidence="3" key="1">
    <citation type="submission" date="2023-01" db="EMBL/GenBank/DDBJ databases">
        <title>Draft genome sequence of Nocardiopsis sp. LSu2-4 isolated from halophytes.</title>
        <authorList>
            <person name="Duangmal K."/>
            <person name="Chantavorakit T."/>
        </authorList>
    </citation>
    <scope>NUCLEOTIDE SEQUENCE</scope>
    <source>
        <strain evidence="3">LSu2-4</strain>
    </source>
</reference>
<sequence>MLTPGPTGPPVTLVCLHHAGGHPSLFRPWSRAAPDGVEVAPVVLPTTGGGCAGAATARPTGSSPSSPTGWSARWTTAATSCSGTAWAACWPTCWPGASARGGGPRPAALAVAAFGAPHLPRPDLGSTGDDRELARRLYEIGGIPQWLFRNPEWLEPFLGLVRDDAGLCASYRHRPQERPLGVPVHVFGGQEDRLFPPEAVRPWTEVAEEVEVVFHPGGHFLLAEDSGRIRNAVFGIAALCRQYA</sequence>
<dbReference type="InterPro" id="IPR012223">
    <property type="entry name" value="TEII"/>
</dbReference>
<dbReference type="SUPFAM" id="SSF53474">
    <property type="entry name" value="alpha/beta-Hydrolases"/>
    <property type="match status" value="2"/>
</dbReference>
<dbReference type="Gene3D" id="3.40.50.1820">
    <property type="entry name" value="alpha/beta hydrolase"/>
    <property type="match status" value="2"/>
</dbReference>
<dbReference type="Pfam" id="PF00975">
    <property type="entry name" value="Thioesterase"/>
    <property type="match status" value="1"/>
</dbReference>
<comment type="caution">
    <text evidence="3">The sequence shown here is derived from an EMBL/GenBank/DDBJ whole genome shotgun (WGS) entry which is preliminary data.</text>
</comment>
<organism evidence="3 4">
    <name type="scientific">Nocardiopsis suaedae</name>
    <dbReference type="NCBI Taxonomy" id="3018444"/>
    <lineage>
        <taxon>Bacteria</taxon>
        <taxon>Bacillati</taxon>
        <taxon>Actinomycetota</taxon>
        <taxon>Actinomycetes</taxon>
        <taxon>Streptosporangiales</taxon>
        <taxon>Nocardiopsidaceae</taxon>
        <taxon>Nocardiopsis</taxon>
    </lineage>
</organism>
<evidence type="ECO:0000313" key="3">
    <source>
        <dbReference type="EMBL" id="MDA2806288.1"/>
    </source>
</evidence>
<gene>
    <name evidence="3" type="ORF">O4U47_17385</name>
</gene>
<name>A0ABT4TNN3_9ACTN</name>
<accession>A0ABT4TNN3</accession>
<dbReference type="InterPro" id="IPR001031">
    <property type="entry name" value="Thioesterase"/>
</dbReference>
<feature type="domain" description="Thioesterase" evidence="2">
    <location>
        <begin position="103"/>
        <end position="224"/>
    </location>
</feature>
<keyword evidence="4" id="KW-1185">Reference proteome</keyword>
<dbReference type="InterPro" id="IPR029058">
    <property type="entry name" value="AB_hydrolase_fold"/>
</dbReference>
<evidence type="ECO:0000259" key="2">
    <source>
        <dbReference type="Pfam" id="PF00975"/>
    </source>
</evidence>
<dbReference type="PANTHER" id="PTHR11487">
    <property type="entry name" value="THIOESTERASE"/>
    <property type="match status" value="1"/>
</dbReference>
<comment type="similarity">
    <text evidence="1">Belongs to the thioesterase family.</text>
</comment>